<reference evidence="3" key="2">
    <citation type="submission" date="2023-01" db="EMBL/GenBank/DDBJ databases">
        <authorList>
            <person name="Sun Q."/>
            <person name="Evtushenko L."/>
        </authorList>
    </citation>
    <scope>NUCLEOTIDE SEQUENCE</scope>
    <source>
        <strain evidence="3">VKM Ac-1020</strain>
    </source>
</reference>
<accession>A0A9W6H4M8</accession>
<sequence length="116" mass="11477">MRRRRGWPCRASERGSVTAELAVALPAVVLVAALGIAGLGAASRQVQLQDAAADAARLIARGEEEGRAAGIVAAVGGALSIAHHGDLVCATAEAEARIGALAVPLSASSCALAGGW</sequence>
<name>A0A9W6H4M8_9MICO</name>
<organism evidence="3 4">
    <name type="scientific">Microbacterium barkeri</name>
    <dbReference type="NCBI Taxonomy" id="33917"/>
    <lineage>
        <taxon>Bacteria</taxon>
        <taxon>Bacillati</taxon>
        <taxon>Actinomycetota</taxon>
        <taxon>Actinomycetes</taxon>
        <taxon>Micrococcales</taxon>
        <taxon>Microbacteriaceae</taxon>
        <taxon>Microbacterium</taxon>
    </lineage>
</organism>
<reference evidence="3" key="1">
    <citation type="journal article" date="2014" name="Int. J. Syst. Evol. Microbiol.">
        <title>Complete genome sequence of Corynebacterium casei LMG S-19264T (=DSM 44701T), isolated from a smear-ripened cheese.</title>
        <authorList>
            <consortium name="US DOE Joint Genome Institute (JGI-PGF)"/>
            <person name="Walter F."/>
            <person name="Albersmeier A."/>
            <person name="Kalinowski J."/>
            <person name="Ruckert C."/>
        </authorList>
    </citation>
    <scope>NUCLEOTIDE SEQUENCE</scope>
    <source>
        <strain evidence="3">VKM Ac-1020</strain>
    </source>
</reference>
<keyword evidence="4" id="KW-1185">Reference proteome</keyword>
<dbReference type="InterPro" id="IPR049790">
    <property type="entry name" value="Rv3655c/TadE"/>
</dbReference>
<evidence type="ECO:0000256" key="1">
    <source>
        <dbReference type="SAM" id="Phobius"/>
    </source>
</evidence>
<dbReference type="AlphaFoldDB" id="A0A9W6H4M8"/>
<keyword evidence="1" id="KW-1133">Transmembrane helix</keyword>
<feature type="transmembrane region" description="Helical" evidence="1">
    <location>
        <begin position="21"/>
        <end position="42"/>
    </location>
</feature>
<dbReference type="EMBL" id="BSEJ01000011">
    <property type="protein sequence ID" value="GLJ62197.1"/>
    <property type="molecule type" value="Genomic_DNA"/>
</dbReference>
<keyword evidence="1" id="KW-0812">Transmembrane</keyword>
<proteinExistence type="predicted"/>
<evidence type="ECO:0000313" key="4">
    <source>
        <dbReference type="Proteomes" id="UP001142462"/>
    </source>
</evidence>
<dbReference type="Proteomes" id="UP001142462">
    <property type="component" value="Unassembled WGS sequence"/>
</dbReference>
<comment type="caution">
    <text evidence="3">The sequence shown here is derived from an EMBL/GenBank/DDBJ whole genome shotgun (WGS) entry which is preliminary data.</text>
</comment>
<feature type="domain" description="TadE-like" evidence="2">
    <location>
        <begin position="15"/>
        <end position="57"/>
    </location>
</feature>
<protein>
    <recommendedName>
        <fullName evidence="2">TadE-like domain-containing protein</fullName>
    </recommendedName>
</protein>
<evidence type="ECO:0000259" key="2">
    <source>
        <dbReference type="Pfam" id="PF07811"/>
    </source>
</evidence>
<dbReference type="Pfam" id="PF07811">
    <property type="entry name" value="TadE"/>
    <property type="match status" value="1"/>
</dbReference>
<keyword evidence="1" id="KW-0472">Membrane</keyword>
<evidence type="ECO:0000313" key="3">
    <source>
        <dbReference type="EMBL" id="GLJ62197.1"/>
    </source>
</evidence>
<gene>
    <name evidence="3" type="ORF">GCM10017576_23270</name>
</gene>
<dbReference type="NCBIfam" id="NF041390">
    <property type="entry name" value="TadE_Rv3655c"/>
    <property type="match status" value="1"/>
</dbReference>
<dbReference type="InterPro" id="IPR012495">
    <property type="entry name" value="TadE-like_dom"/>
</dbReference>